<evidence type="ECO:0000313" key="1">
    <source>
        <dbReference type="EMBL" id="CDF36229.1"/>
    </source>
</evidence>
<dbReference type="Proteomes" id="UP000012073">
    <property type="component" value="Unassembled WGS sequence"/>
</dbReference>
<keyword evidence="2" id="KW-1185">Reference proteome</keyword>
<dbReference type="KEGG" id="ccp:CHC_T00004715001"/>
<name>R7QDR3_CHOCR</name>
<dbReference type="RefSeq" id="XP_005716048.1">
    <property type="nucleotide sequence ID" value="XM_005715991.1"/>
</dbReference>
<reference evidence="2" key="1">
    <citation type="journal article" date="2013" name="Proc. Natl. Acad. Sci. U.S.A.">
        <title>Genome structure and metabolic features in the red seaweed Chondrus crispus shed light on evolution of the Archaeplastida.</title>
        <authorList>
            <person name="Collen J."/>
            <person name="Porcel B."/>
            <person name="Carre W."/>
            <person name="Ball S.G."/>
            <person name="Chaparro C."/>
            <person name="Tonon T."/>
            <person name="Barbeyron T."/>
            <person name="Michel G."/>
            <person name="Noel B."/>
            <person name="Valentin K."/>
            <person name="Elias M."/>
            <person name="Artiguenave F."/>
            <person name="Arun A."/>
            <person name="Aury J.M."/>
            <person name="Barbosa-Neto J.F."/>
            <person name="Bothwell J.H."/>
            <person name="Bouget F.Y."/>
            <person name="Brillet L."/>
            <person name="Cabello-Hurtado F."/>
            <person name="Capella-Gutierrez S."/>
            <person name="Charrier B."/>
            <person name="Cladiere L."/>
            <person name="Cock J.M."/>
            <person name="Coelho S.M."/>
            <person name="Colleoni C."/>
            <person name="Czjzek M."/>
            <person name="Da Silva C."/>
            <person name="Delage L."/>
            <person name="Denoeud F."/>
            <person name="Deschamps P."/>
            <person name="Dittami S.M."/>
            <person name="Gabaldon T."/>
            <person name="Gachon C.M."/>
            <person name="Groisillier A."/>
            <person name="Herve C."/>
            <person name="Jabbari K."/>
            <person name="Katinka M."/>
            <person name="Kloareg B."/>
            <person name="Kowalczyk N."/>
            <person name="Labadie K."/>
            <person name="Leblanc C."/>
            <person name="Lopez P.J."/>
            <person name="McLachlan D.H."/>
            <person name="Meslet-Cladiere L."/>
            <person name="Moustafa A."/>
            <person name="Nehr Z."/>
            <person name="Nyvall Collen P."/>
            <person name="Panaud O."/>
            <person name="Partensky F."/>
            <person name="Poulain J."/>
            <person name="Rensing S.A."/>
            <person name="Rousvoal S."/>
            <person name="Samson G."/>
            <person name="Symeonidi A."/>
            <person name="Weissenbach J."/>
            <person name="Zambounis A."/>
            <person name="Wincker P."/>
            <person name="Boyen C."/>
        </authorList>
    </citation>
    <scope>NUCLEOTIDE SEQUENCE [LARGE SCALE GENOMIC DNA]</scope>
    <source>
        <strain evidence="2">cv. Stackhouse</strain>
    </source>
</reference>
<dbReference type="GeneID" id="17323766"/>
<evidence type="ECO:0000313" key="2">
    <source>
        <dbReference type="Proteomes" id="UP000012073"/>
    </source>
</evidence>
<proteinExistence type="predicted"/>
<dbReference type="Gramene" id="CDF36229">
    <property type="protein sequence ID" value="CDF36229"/>
    <property type="gene ID" value="CHC_T00004715001"/>
</dbReference>
<dbReference type="EMBL" id="HG001767">
    <property type="protein sequence ID" value="CDF36229.1"/>
    <property type="molecule type" value="Genomic_DNA"/>
</dbReference>
<gene>
    <name evidence="1" type="ORF">CHC_T00004715001</name>
</gene>
<dbReference type="AlphaFoldDB" id="R7QDR3"/>
<organism evidence="1 2">
    <name type="scientific">Chondrus crispus</name>
    <name type="common">Carrageen Irish moss</name>
    <name type="synonym">Polymorpha crispa</name>
    <dbReference type="NCBI Taxonomy" id="2769"/>
    <lineage>
        <taxon>Eukaryota</taxon>
        <taxon>Rhodophyta</taxon>
        <taxon>Florideophyceae</taxon>
        <taxon>Rhodymeniophycidae</taxon>
        <taxon>Gigartinales</taxon>
        <taxon>Gigartinaceae</taxon>
        <taxon>Chondrus</taxon>
    </lineage>
</organism>
<protein>
    <submittedName>
        <fullName evidence="1">Uncharacterized protein</fullName>
    </submittedName>
</protein>
<sequence length="62" mass="6419">MGGIAQFDIQGCILRLGATAVAELSADCATTDGAVLCIIIQGMKCVCVNESTIQTAMQNAER</sequence>
<accession>R7QDR3</accession>